<dbReference type="InterPro" id="IPR049804">
    <property type="entry name" value="Choice_anch_L"/>
</dbReference>
<accession>A0AA94JNI2</accession>
<dbReference type="Pfam" id="PF13585">
    <property type="entry name" value="CHU_C"/>
    <property type="match status" value="1"/>
</dbReference>
<dbReference type="InterPro" id="IPR026341">
    <property type="entry name" value="T9SS_type_B"/>
</dbReference>
<dbReference type="EMBL" id="RWGX01000004">
    <property type="protein sequence ID" value="RVU87551.1"/>
    <property type="molecule type" value="Genomic_DNA"/>
</dbReference>
<protein>
    <submittedName>
        <fullName evidence="1">Gliding motility-associated C-terminal domain-containing protein</fullName>
    </submittedName>
</protein>
<comment type="caution">
    <text evidence="1">The sequence shown here is derived from an EMBL/GenBank/DDBJ whole genome shotgun (WGS) entry which is preliminary data.</text>
</comment>
<dbReference type="AlphaFoldDB" id="A0AA94JNI2"/>
<dbReference type="NCBIfam" id="TIGR04131">
    <property type="entry name" value="Bac_Flav_CTERM"/>
    <property type="match status" value="1"/>
</dbReference>
<evidence type="ECO:0000313" key="1">
    <source>
        <dbReference type="EMBL" id="RVU87551.1"/>
    </source>
</evidence>
<proteinExistence type="predicted"/>
<gene>
    <name evidence="1" type="ORF">EJB19_04740</name>
</gene>
<reference evidence="1" key="1">
    <citation type="submission" date="2018-12" db="EMBL/GenBank/DDBJ databases">
        <title>Draft genome sequence of Flaovobacterium columnare BGFS27 isolated from channel catfish in Alabama.</title>
        <authorList>
            <person name="Cai W."/>
            <person name="Arias C."/>
        </authorList>
    </citation>
    <scope>NUCLEOTIDE SEQUENCE [LARGE SCALE GENOMIC DNA]</scope>
    <source>
        <strain evidence="1">BGFS27</strain>
    </source>
</reference>
<sequence>MNFFLFIKISIYRFLQSLKYISFMKKYLLKILLFFVILNSHSQYINVNDQYTANDLVTIFLGGVTCGNVSNVSIHGGENYGNPSIAYFDNNNSSFPLQNGIILSTGKVVNTVGPNVGNLSDGAILWQGDNDLMQALGISNTYNASILEFDYIPFTNKISFDYIFASEQYLANPSPNQCGYTDGFAFLIKPNNSNQSYQNIALVPGTNTPVTVQNIRGSGTICPKSNEEYFDRFNGFDSPIAFNGQTKVLKAQSNVIAGNSYHIKLVIADQGNEKYDSAIFLGGGTFQSETFLGNNHTITSQNPYCAGEMVELDALQYGTNNTYTWYKNNINTGIHTPKYLITDNANTNEVEYRVEVLINGTCVSKGNVTVQFINIPSLTPQNLIECDFDKDGKGYYDLTKLHQALTLNNPNYKVVFSENLNGTPINDPTRYLSSSKTIFAKVSNGYCSNETTVNLQLSTISPINKSYTKCDHDEKIDGFTNFILDQELIDNIILPLTNYTKISFYKSASDAEKKLLPLTNTFNNTIKNEQKIYARIDQNNSCHNIIEITLKVNYINPDIVKDSHLIICKGEALTIEAPKNFTHYLWNTLENTNSIIIHQKGIYTVEIIDSQGCKALKKYFVQESAPATNINTVITEFSNTNSLEIFYTSNGGDYEFSIDGVKYQNSNLFTNLEQGEYHISIRDKNGCEPTPYQTVYLLDYPKSFTPNYDGYNDTWYIKDSNFRNTIEKIEIFDRYGKLLKQLNSNQSWDGTYLGNNLPADDYWFSIKFYNNKTIKNHFSLKR</sequence>
<organism evidence="1">
    <name type="scientific">Flavobacterium columnare</name>
    <dbReference type="NCBI Taxonomy" id="996"/>
    <lineage>
        <taxon>Bacteria</taxon>
        <taxon>Pseudomonadati</taxon>
        <taxon>Bacteroidota</taxon>
        <taxon>Flavobacteriia</taxon>
        <taxon>Flavobacteriales</taxon>
        <taxon>Flavobacteriaceae</taxon>
        <taxon>Flavobacterium</taxon>
    </lineage>
</organism>
<dbReference type="NCBIfam" id="NF038133">
    <property type="entry name" value="choice_anch_L"/>
    <property type="match status" value="1"/>
</dbReference>
<name>A0AA94JNI2_9FLAO</name>